<dbReference type="STRING" id="244447.ENSCSEP00000013245"/>
<name>A0A3P8VLB9_CYNSE</name>
<dbReference type="InterPro" id="IPR000504">
    <property type="entry name" value="RRM_dom"/>
</dbReference>
<dbReference type="PANTHER" id="PTHR32343">
    <property type="entry name" value="SERINE/ARGININE-RICH SPLICING FACTOR"/>
    <property type="match status" value="1"/>
</dbReference>
<dbReference type="Ensembl" id="ENSCSET00000013404.1">
    <property type="protein sequence ID" value="ENSCSEP00000013245.1"/>
    <property type="gene ID" value="ENSCSEG00000008551.1"/>
</dbReference>
<feature type="compositionally biased region" description="Basic residues" evidence="1">
    <location>
        <begin position="300"/>
        <end position="337"/>
    </location>
</feature>
<protein>
    <submittedName>
        <fullName evidence="3">Serine and arginine rich splicing factor 11</fullName>
    </submittedName>
</protein>
<reference evidence="3 4" key="1">
    <citation type="journal article" date="2014" name="Nat. Genet.">
        <title>Whole-genome sequence of a flatfish provides insights into ZW sex chromosome evolution and adaptation to a benthic lifestyle.</title>
        <authorList>
            <person name="Chen S."/>
            <person name="Zhang G."/>
            <person name="Shao C."/>
            <person name="Huang Q."/>
            <person name="Liu G."/>
            <person name="Zhang P."/>
            <person name="Song W."/>
            <person name="An N."/>
            <person name="Chalopin D."/>
            <person name="Volff J.N."/>
            <person name="Hong Y."/>
            <person name="Li Q."/>
            <person name="Sha Z."/>
            <person name="Zhou H."/>
            <person name="Xie M."/>
            <person name="Yu Q."/>
            <person name="Liu Y."/>
            <person name="Xiang H."/>
            <person name="Wang N."/>
            <person name="Wu K."/>
            <person name="Yang C."/>
            <person name="Zhou Q."/>
            <person name="Liao X."/>
            <person name="Yang L."/>
            <person name="Hu Q."/>
            <person name="Zhang J."/>
            <person name="Meng L."/>
            <person name="Jin L."/>
            <person name="Tian Y."/>
            <person name="Lian J."/>
            <person name="Yang J."/>
            <person name="Miao G."/>
            <person name="Liu S."/>
            <person name="Liang Z."/>
            <person name="Yan F."/>
            <person name="Li Y."/>
            <person name="Sun B."/>
            <person name="Zhang H."/>
            <person name="Zhang J."/>
            <person name="Zhu Y."/>
            <person name="Du M."/>
            <person name="Zhao Y."/>
            <person name="Schartl M."/>
            <person name="Tang Q."/>
            <person name="Wang J."/>
        </authorList>
    </citation>
    <scope>NUCLEOTIDE SEQUENCE</scope>
</reference>
<dbReference type="RefSeq" id="XP_008327285.1">
    <property type="nucleotide sequence ID" value="XM_008329063.3"/>
</dbReference>
<reference evidence="3" key="2">
    <citation type="submission" date="2025-05" db="UniProtKB">
        <authorList>
            <consortium name="Ensembl"/>
        </authorList>
    </citation>
    <scope>IDENTIFICATION</scope>
</reference>
<dbReference type="GO" id="GO:0003723">
    <property type="term" value="F:RNA binding"/>
    <property type="evidence" value="ECO:0007669"/>
    <property type="project" value="InterPro"/>
</dbReference>
<sequence length="465" mass="53219">MNSNTHVIQVTNVSPSTTSEQMRTLFGFLGNIEELKLFPPDDSPLPVTSRVCFVKFLESESVGVSQHLTNTVFVDRALIVVPFAEGVIPDESKAMSLLAPANAVAGMMPGGGLLPTPNPLASMGGTPFGGLGAPNMEQMAAMGMPPNMNPQALSADFLKLMQSMDPKLNPLAAGLSLTPGLKSDASNKEIEEAMKRVREAQSLISAAIEPGNKKEDKRKHSRSRSRSRRRRSRSRSRHRRSRSRSRKRSHSRSRRRSRSPRRKKSHSRDRSRRSRSRDRRKEEKSKKRSKTPPKSYSSARRSRSISRRHRRSRTASRSPKRRLSRSPSPRRHKKEKKKDKDREKERDRERREDRGRSRDERERSTSKKKKSKDKDKDKDRDRERDRDRKSDSEKGDVKVTRDYDEEEQGYDSEKDGEEEDDERKSDSDSASSPKGQDEMRSEGHHPKKSKVNGDDHHQEDMEMSD</sequence>
<dbReference type="AlphaFoldDB" id="A0A3P8VLB9"/>
<proteinExistence type="predicted"/>
<dbReference type="GeneTree" id="ENSGT00730000110872"/>
<dbReference type="Ensembl" id="ENSCSET00000013422.1">
    <property type="protein sequence ID" value="ENSCSEP00000013263.1"/>
    <property type="gene ID" value="ENSCSEG00000008551.1"/>
</dbReference>
<keyword evidence="4" id="KW-1185">Reference proteome</keyword>
<feature type="compositionally biased region" description="Basic and acidic residues" evidence="1">
    <location>
        <begin position="435"/>
        <end position="444"/>
    </location>
</feature>
<dbReference type="Gene3D" id="3.30.70.330">
    <property type="match status" value="1"/>
</dbReference>
<dbReference type="CTD" id="9295"/>
<dbReference type="Proteomes" id="UP000265120">
    <property type="component" value="Chromosome 2"/>
</dbReference>
<feature type="compositionally biased region" description="Basic and acidic residues" evidence="1">
    <location>
        <begin position="451"/>
        <end position="465"/>
    </location>
</feature>
<organism evidence="3 4">
    <name type="scientific">Cynoglossus semilaevis</name>
    <name type="common">Tongue sole</name>
    <dbReference type="NCBI Taxonomy" id="244447"/>
    <lineage>
        <taxon>Eukaryota</taxon>
        <taxon>Metazoa</taxon>
        <taxon>Chordata</taxon>
        <taxon>Craniata</taxon>
        <taxon>Vertebrata</taxon>
        <taxon>Euteleostomi</taxon>
        <taxon>Actinopterygii</taxon>
        <taxon>Neopterygii</taxon>
        <taxon>Teleostei</taxon>
        <taxon>Neoteleostei</taxon>
        <taxon>Acanthomorphata</taxon>
        <taxon>Carangaria</taxon>
        <taxon>Pleuronectiformes</taxon>
        <taxon>Pleuronectoidei</taxon>
        <taxon>Cynoglossidae</taxon>
        <taxon>Cynoglossinae</taxon>
        <taxon>Cynoglossus</taxon>
    </lineage>
</organism>
<evidence type="ECO:0000313" key="3">
    <source>
        <dbReference type="Ensembl" id="ENSCSEP00000013245.1"/>
    </source>
</evidence>
<feature type="region of interest" description="Disordered" evidence="1">
    <location>
        <begin position="205"/>
        <end position="465"/>
    </location>
</feature>
<dbReference type="PANTHER" id="PTHR32343:SF6">
    <property type="entry name" value="SERINE_ARGININE-RICH SPLICING FACTOR 11"/>
    <property type="match status" value="1"/>
</dbReference>
<evidence type="ECO:0000259" key="2">
    <source>
        <dbReference type="SMART" id="SM00360"/>
    </source>
</evidence>
<evidence type="ECO:0000256" key="1">
    <source>
        <dbReference type="SAM" id="MobiDB-lite"/>
    </source>
</evidence>
<evidence type="ECO:0000313" key="4">
    <source>
        <dbReference type="Proteomes" id="UP000265120"/>
    </source>
</evidence>
<dbReference type="OrthoDB" id="7763451at2759"/>
<accession>A0A3P8VLB9</accession>
<dbReference type="SMART" id="SM00360">
    <property type="entry name" value="RRM"/>
    <property type="match status" value="1"/>
</dbReference>
<dbReference type="InterPro" id="IPR012677">
    <property type="entry name" value="Nucleotide-bd_a/b_plait_sf"/>
</dbReference>
<dbReference type="KEGG" id="csem:103392447"/>
<dbReference type="FunFam" id="3.30.70.330:FF:000084">
    <property type="entry name" value="Serine/arginine-rich splicing factor 11 isoform 1"/>
    <property type="match status" value="1"/>
</dbReference>
<dbReference type="SUPFAM" id="SSF54928">
    <property type="entry name" value="RNA-binding domain, RBD"/>
    <property type="match status" value="1"/>
</dbReference>
<feature type="domain" description="RRM" evidence="2">
    <location>
        <begin position="7"/>
        <end position="81"/>
    </location>
</feature>
<feature type="compositionally biased region" description="Basic residues" evidence="1">
    <location>
        <begin position="216"/>
        <end position="278"/>
    </location>
</feature>
<feature type="compositionally biased region" description="Basic and acidic residues" evidence="1">
    <location>
        <begin position="338"/>
        <end position="365"/>
    </location>
</feature>
<dbReference type="OMA" id="SINRRHR"/>
<dbReference type="InterPro" id="IPR035979">
    <property type="entry name" value="RBD_domain_sf"/>
</dbReference>
<feature type="compositionally biased region" description="Acidic residues" evidence="1">
    <location>
        <begin position="403"/>
        <end position="421"/>
    </location>
</feature>
<dbReference type="GeneID" id="103392447"/>
<feature type="compositionally biased region" description="Basic and acidic residues" evidence="1">
    <location>
        <begin position="372"/>
        <end position="402"/>
    </location>
</feature>
<dbReference type="GO" id="GO:0005654">
    <property type="term" value="C:nucleoplasm"/>
    <property type="evidence" value="ECO:0007669"/>
    <property type="project" value="TreeGrafter"/>
</dbReference>